<keyword evidence="3" id="KW-1185">Reference proteome</keyword>
<reference evidence="4" key="2">
    <citation type="submission" date="2020-04" db="EMBL/GenBank/DDBJ databases">
        <authorList>
            <consortium name="NCBI Genome Project"/>
        </authorList>
    </citation>
    <scope>NUCLEOTIDE SEQUENCE</scope>
    <source>
        <strain evidence="4">CBS 304.34</strain>
    </source>
</reference>
<evidence type="ECO:0000313" key="3">
    <source>
        <dbReference type="Proteomes" id="UP000504636"/>
    </source>
</evidence>
<gene>
    <name evidence="2 4" type="ORF">BDZ99DRAFT_384456</name>
</gene>
<organism evidence="2">
    <name type="scientific">Mytilinidion resinicola</name>
    <dbReference type="NCBI Taxonomy" id="574789"/>
    <lineage>
        <taxon>Eukaryota</taxon>
        <taxon>Fungi</taxon>
        <taxon>Dikarya</taxon>
        <taxon>Ascomycota</taxon>
        <taxon>Pezizomycotina</taxon>
        <taxon>Dothideomycetes</taxon>
        <taxon>Pleosporomycetidae</taxon>
        <taxon>Mytilinidiales</taxon>
        <taxon>Mytilinidiaceae</taxon>
        <taxon>Mytilinidion</taxon>
    </lineage>
</organism>
<sequence length="318" mass="34928">MEPARDPPWAEHEKLYLLAEIIKAAPVPSSVLYGIIRDAQIQPKWSDIALPHGRSLRSCQQAFDNLAPSYPGADYRQRPPLPAPVVGSYPGPEVPKKRPLQPETSTPIGRLLQPRPPHSYPGEYTSGPTYVMSPVAEPSNKKKRGRPTKAEAQARADAAAARGEVYPPPRKQRTSLPSVEPSPLPSGRMTPGPAPMVSMVATTPQVPHMEVEEESSGKRKRQKPSPLELERAPRGEGVIDTESPSLIGSASAEGLRPPLFSQQYTPASAAPFSSTDPRDRDQDRDRDRDRDVRMEGVEDPQQQHRTTTPRSFKDTVGI</sequence>
<protein>
    <submittedName>
        <fullName evidence="2 4">Uncharacterized protein</fullName>
    </submittedName>
</protein>
<dbReference type="RefSeq" id="XP_033578811.1">
    <property type="nucleotide sequence ID" value="XM_033715381.1"/>
</dbReference>
<reference evidence="4" key="3">
    <citation type="submission" date="2025-04" db="UniProtKB">
        <authorList>
            <consortium name="RefSeq"/>
        </authorList>
    </citation>
    <scope>IDENTIFICATION</scope>
    <source>
        <strain evidence="4">CBS 304.34</strain>
    </source>
</reference>
<accession>A0A6A6YV58</accession>
<dbReference type="GeneID" id="54456274"/>
<evidence type="ECO:0000256" key="1">
    <source>
        <dbReference type="SAM" id="MobiDB-lite"/>
    </source>
</evidence>
<feature type="region of interest" description="Disordered" evidence="1">
    <location>
        <begin position="68"/>
        <end position="318"/>
    </location>
</feature>
<evidence type="ECO:0000313" key="2">
    <source>
        <dbReference type="EMBL" id="KAF2811847.1"/>
    </source>
</evidence>
<dbReference type="Proteomes" id="UP000504636">
    <property type="component" value="Unplaced"/>
</dbReference>
<name>A0A6A6YV58_9PEZI</name>
<reference evidence="2 4" key="1">
    <citation type="journal article" date="2020" name="Stud. Mycol.">
        <title>101 Dothideomycetes genomes: a test case for predicting lifestyles and emergence of pathogens.</title>
        <authorList>
            <person name="Haridas S."/>
            <person name="Albert R."/>
            <person name="Binder M."/>
            <person name="Bloem J."/>
            <person name="Labutti K."/>
            <person name="Salamov A."/>
            <person name="Andreopoulos B."/>
            <person name="Baker S."/>
            <person name="Barry K."/>
            <person name="Bills G."/>
            <person name="Bluhm B."/>
            <person name="Cannon C."/>
            <person name="Castanera R."/>
            <person name="Culley D."/>
            <person name="Daum C."/>
            <person name="Ezra D."/>
            <person name="Gonzalez J."/>
            <person name="Henrissat B."/>
            <person name="Kuo A."/>
            <person name="Liang C."/>
            <person name="Lipzen A."/>
            <person name="Lutzoni F."/>
            <person name="Magnuson J."/>
            <person name="Mondo S."/>
            <person name="Nolan M."/>
            <person name="Ohm R."/>
            <person name="Pangilinan J."/>
            <person name="Park H.-J."/>
            <person name="Ramirez L."/>
            <person name="Alfaro M."/>
            <person name="Sun H."/>
            <person name="Tritt A."/>
            <person name="Yoshinaga Y."/>
            <person name="Zwiers L.-H."/>
            <person name="Turgeon B."/>
            <person name="Goodwin S."/>
            <person name="Spatafora J."/>
            <person name="Crous P."/>
            <person name="Grigoriev I."/>
        </authorList>
    </citation>
    <scope>NUCLEOTIDE SEQUENCE</scope>
    <source>
        <strain evidence="2 4">CBS 304.34</strain>
    </source>
</reference>
<dbReference type="OrthoDB" id="5371646at2759"/>
<feature type="compositionally biased region" description="Polar residues" evidence="1">
    <location>
        <begin position="260"/>
        <end position="275"/>
    </location>
</feature>
<evidence type="ECO:0000313" key="4">
    <source>
        <dbReference type="RefSeq" id="XP_033578811.1"/>
    </source>
</evidence>
<feature type="compositionally biased region" description="Basic and acidic residues" evidence="1">
    <location>
        <begin position="276"/>
        <end position="296"/>
    </location>
</feature>
<dbReference type="AlphaFoldDB" id="A0A6A6YV58"/>
<proteinExistence type="predicted"/>
<dbReference type="EMBL" id="MU003698">
    <property type="protein sequence ID" value="KAF2811847.1"/>
    <property type="molecule type" value="Genomic_DNA"/>
</dbReference>